<dbReference type="RefSeq" id="XP_038783317.1">
    <property type="nucleotide sequence ID" value="XM_038933972.1"/>
</dbReference>
<sequence length="1002" mass="111355">MFEQEDDWPEEGRFLVLYAMSNFTGHFCGLVYDQETHLCIISPTIYETDIIFEQEVWYPLETALEFWLSQIRKGRIATPPKVPHKNYVYERFDPWEFIPYNDTMLEENIDAFNRLVESIEARMPPTASTTEVAEAVHGLVDSSVLQATELLQRFAYEFVRRTRRPRFQMIAPGLEVLTDSALFDQPFRSYVSSSTSEIPPILLFRSKSDYTDETTLNIHTGERIAQLFPLFSDTTTYPAGLYLRPTSAMKSEDECLFVLPFGIGANGYARKSDGSRFGRRKTGGDSNVDLYRPGHQPLENHHEQSLVDVLKNWRGMVERGDWQIDENGVAGGMDAYGHAPDPSAQVPNHLLAHVHLISSYRFPTLPGLQAPQALEYLIKGPQIVRDTSPVAWTFLSAPPQDGTVILTWQPPRMGTMFASDGMVWADAETAYDMNVRGYTLQVLVHNSGYHYPHEPYAMHARHRYRIAAGPGTIDPNLWLVHYKPADPQSRMPASQIPIPREVQAQIQMRAQLQQAGPLMRKEFMLVDQANWPKVEFGQQAMRGPQPYYNPMQPGRPYPAQPPPAKRQRLPTQAQPRQPAAGTLAPDNTLEEEENATQDAFDFLTPREISLSRYKQHHEWMEEIFSSPYAVGKIAPIDLGLGLMGELAPLTAGILDVPGAENVEPGKENYQVKNYYKLDAEQLKDFEKRVAEYTKNEQAEIDKMKADHAKKVAQLKRTRTYIKAERRLRDLSRPTESDGEDANPVEGVVQDLEKTLGVTFDAKKAVVCVDKGGFIEPQAPSPPKAQMNGNGAQQEANGTSNGMNNQGTMEENSAAGLLDQYGSGSLNGTPIGNMSLPRLSQPPSQSQSATGTPNAPHGNMNQTSTFDQQDTSLDVGADLLDLDVEMSGMTGAGEKTDDWTMNDQSGNAQQSAGSVQQPNMNNNQRTNNVGGMSSSNIEADAGSMFDTADFGSFDNIDSAGDALADYGHDDNLGLDLVDDSAFGDAFHATEMHHDEAGEGDQNA</sequence>
<feature type="domain" description="SWI/SNF and RSC complexes subunit Ssr4 C-terminal" evidence="3">
    <location>
        <begin position="590"/>
        <end position="992"/>
    </location>
</feature>
<feature type="compositionally biased region" description="Low complexity" evidence="1">
    <location>
        <begin position="915"/>
        <end position="927"/>
    </location>
</feature>
<feature type="compositionally biased region" description="Pro residues" evidence="1">
    <location>
        <begin position="553"/>
        <end position="564"/>
    </location>
</feature>
<proteinExistence type="predicted"/>
<feature type="region of interest" description="Disordered" evidence="1">
    <location>
        <begin position="725"/>
        <end position="745"/>
    </location>
</feature>
<gene>
    <name evidence="4" type="ORF">GT037_008925</name>
</gene>
<reference evidence="4" key="2">
    <citation type="submission" date="2020-08" db="EMBL/GenBank/DDBJ databases">
        <title>Draft Genome Sequence of Cumin Blight Pathogen Alternaria burnsii.</title>
        <authorList>
            <person name="Feng Z."/>
        </authorList>
    </citation>
    <scope>NUCLEOTIDE SEQUENCE</scope>
    <source>
        <strain evidence="4">CBS107.38</strain>
    </source>
</reference>
<evidence type="ECO:0000259" key="3">
    <source>
        <dbReference type="Pfam" id="PF20497"/>
    </source>
</evidence>
<evidence type="ECO:0000256" key="1">
    <source>
        <dbReference type="SAM" id="MobiDB-lite"/>
    </source>
</evidence>
<evidence type="ECO:0000313" key="5">
    <source>
        <dbReference type="Proteomes" id="UP000596902"/>
    </source>
</evidence>
<dbReference type="EMBL" id="JAAABM010000014">
    <property type="protein sequence ID" value="KAF7672974.1"/>
    <property type="molecule type" value="Genomic_DNA"/>
</dbReference>
<feature type="compositionally biased region" description="Polar residues" evidence="1">
    <location>
        <begin position="898"/>
        <end position="914"/>
    </location>
</feature>
<dbReference type="InterPro" id="IPR013859">
    <property type="entry name" value="Ssr4_N"/>
</dbReference>
<name>A0A8H7B0W8_9PLEO</name>
<feature type="region of interest" description="Disordered" evidence="1">
    <location>
        <begin position="542"/>
        <end position="594"/>
    </location>
</feature>
<dbReference type="GeneID" id="62207150"/>
<evidence type="ECO:0000313" key="4">
    <source>
        <dbReference type="EMBL" id="KAF7672974.1"/>
    </source>
</evidence>
<dbReference type="Pfam" id="PF08549">
    <property type="entry name" value="SWI-SNF_Ssr4_N"/>
    <property type="match status" value="1"/>
</dbReference>
<feature type="compositionally biased region" description="Low complexity" evidence="1">
    <location>
        <begin position="834"/>
        <end position="847"/>
    </location>
</feature>
<dbReference type="Proteomes" id="UP000596902">
    <property type="component" value="Unassembled WGS sequence"/>
</dbReference>
<dbReference type="GO" id="GO:0006338">
    <property type="term" value="P:chromatin remodeling"/>
    <property type="evidence" value="ECO:0007669"/>
    <property type="project" value="InterPro"/>
</dbReference>
<reference evidence="4" key="1">
    <citation type="submission" date="2020-01" db="EMBL/GenBank/DDBJ databases">
        <authorList>
            <person name="Feng Z.H.Z."/>
        </authorList>
    </citation>
    <scope>NUCLEOTIDE SEQUENCE</scope>
    <source>
        <strain evidence="4">CBS107.38</strain>
    </source>
</reference>
<dbReference type="AlphaFoldDB" id="A0A8H7B0W8"/>
<dbReference type="Pfam" id="PF20497">
    <property type="entry name" value="SWI-SNF_Ssr4_C"/>
    <property type="match status" value="1"/>
</dbReference>
<feature type="region of interest" description="Disordered" evidence="1">
    <location>
        <begin position="889"/>
        <end position="936"/>
    </location>
</feature>
<feature type="domain" description="SWI/SNF and RSC complexes subunit Ssr4 N-terminal" evidence="2">
    <location>
        <begin position="341"/>
        <end position="552"/>
    </location>
</feature>
<feature type="compositionally biased region" description="Basic and acidic residues" evidence="1">
    <location>
        <begin position="725"/>
        <end position="735"/>
    </location>
</feature>
<protein>
    <recommendedName>
        <fullName evidence="6">DUF1750-domain-containing protein</fullName>
    </recommendedName>
</protein>
<evidence type="ECO:0000259" key="2">
    <source>
        <dbReference type="Pfam" id="PF08549"/>
    </source>
</evidence>
<feature type="compositionally biased region" description="Polar residues" evidence="1">
    <location>
        <begin position="848"/>
        <end position="865"/>
    </location>
</feature>
<feature type="compositionally biased region" description="Polar residues" evidence="1">
    <location>
        <begin position="821"/>
        <end position="831"/>
    </location>
</feature>
<accession>A0A8H7B0W8</accession>
<organism evidence="4 5">
    <name type="scientific">Alternaria burnsii</name>
    <dbReference type="NCBI Taxonomy" id="1187904"/>
    <lineage>
        <taxon>Eukaryota</taxon>
        <taxon>Fungi</taxon>
        <taxon>Dikarya</taxon>
        <taxon>Ascomycota</taxon>
        <taxon>Pezizomycotina</taxon>
        <taxon>Dothideomycetes</taxon>
        <taxon>Pleosporomycetidae</taxon>
        <taxon>Pleosporales</taxon>
        <taxon>Pleosporineae</taxon>
        <taxon>Pleosporaceae</taxon>
        <taxon>Alternaria</taxon>
        <taxon>Alternaria sect. Alternaria</taxon>
    </lineage>
</organism>
<keyword evidence="5" id="KW-1185">Reference proteome</keyword>
<feature type="region of interest" description="Disordered" evidence="1">
    <location>
        <begin position="774"/>
        <end position="865"/>
    </location>
</feature>
<feature type="compositionally biased region" description="Polar residues" evidence="1">
    <location>
        <begin position="786"/>
        <end position="810"/>
    </location>
</feature>
<comment type="caution">
    <text evidence="4">The sequence shown here is derived from an EMBL/GenBank/DDBJ whole genome shotgun (WGS) entry which is preliminary data.</text>
</comment>
<dbReference type="InterPro" id="IPR046464">
    <property type="entry name" value="SWI-SNF_Ssr4_C"/>
</dbReference>
<evidence type="ECO:0008006" key="6">
    <source>
        <dbReference type="Google" id="ProtNLM"/>
    </source>
</evidence>